<evidence type="ECO:0000313" key="2">
    <source>
        <dbReference type="EMBL" id="KAL0058367.1"/>
    </source>
</evidence>
<organism evidence="2 3">
    <name type="scientific">Marasmius tenuissimus</name>
    <dbReference type="NCBI Taxonomy" id="585030"/>
    <lineage>
        <taxon>Eukaryota</taxon>
        <taxon>Fungi</taxon>
        <taxon>Dikarya</taxon>
        <taxon>Basidiomycota</taxon>
        <taxon>Agaricomycotina</taxon>
        <taxon>Agaricomycetes</taxon>
        <taxon>Agaricomycetidae</taxon>
        <taxon>Agaricales</taxon>
        <taxon>Marasmiineae</taxon>
        <taxon>Marasmiaceae</taxon>
        <taxon>Marasmius</taxon>
    </lineage>
</organism>
<name>A0ABR2Z9L3_9AGAR</name>
<gene>
    <name evidence="2" type="ORF">AAF712_014961</name>
</gene>
<proteinExistence type="predicted"/>
<protein>
    <submittedName>
        <fullName evidence="2">Uncharacterized protein</fullName>
    </submittedName>
</protein>
<feature type="compositionally biased region" description="Acidic residues" evidence="1">
    <location>
        <begin position="48"/>
        <end position="59"/>
    </location>
</feature>
<feature type="region of interest" description="Disordered" evidence="1">
    <location>
        <begin position="18"/>
        <end position="37"/>
    </location>
</feature>
<sequence length="464" mass="51971">MAPLRVYMANISTNPLDAIDTDTDSKHSSMPSLVTRSDTDEIDMEISSDSSSEFEEGEVVEQPPIPTTNQWPPHDENNPYAPWAPPLPKPVPEIYFPTFAPSDFPYTPANQQSISQFLILYTQENVQNMGRSKLRRSQYPTTICDIRLPLPIDVPFRGATSNWEDKTQYREIMDIVKHRNIGPEFIFIMIWTTTRIVVYPILYCACHNLTPRHALYLQNICEPILTVRTFSQTCFWTWDVQHLLEAILEINTTNWVKIVKAHPECISVLEVFRICNTRTPIPVQVYNPVFWGAHIKLGTEGDWLFGTASNQDKLLKFPTVPVSPPLPPSSFGDILIRGFISHTIATAHAIAQAIMQPVSAPPIPHSPTQSFHGTSPFGNDDHAKVDPWVVAQNDLRNTTTDNEGAEPVQSPATLHHPLNPVPRTIATNTYIGNISIISHDPDADTGLCPSTMIDLQSPSPLDLT</sequence>
<dbReference type="Proteomes" id="UP001437256">
    <property type="component" value="Unassembled WGS sequence"/>
</dbReference>
<evidence type="ECO:0000256" key="1">
    <source>
        <dbReference type="SAM" id="MobiDB-lite"/>
    </source>
</evidence>
<feature type="region of interest" description="Disordered" evidence="1">
    <location>
        <begin position="398"/>
        <end position="420"/>
    </location>
</feature>
<keyword evidence="3" id="KW-1185">Reference proteome</keyword>
<dbReference type="EMBL" id="JBBXMP010000325">
    <property type="protein sequence ID" value="KAL0058367.1"/>
    <property type="molecule type" value="Genomic_DNA"/>
</dbReference>
<comment type="caution">
    <text evidence="2">The sequence shown here is derived from an EMBL/GenBank/DDBJ whole genome shotgun (WGS) entry which is preliminary data.</text>
</comment>
<accession>A0ABR2Z9L3</accession>
<evidence type="ECO:0000313" key="3">
    <source>
        <dbReference type="Proteomes" id="UP001437256"/>
    </source>
</evidence>
<feature type="region of interest" description="Disordered" evidence="1">
    <location>
        <begin position="48"/>
        <end position="84"/>
    </location>
</feature>
<reference evidence="2 3" key="1">
    <citation type="submission" date="2024-05" db="EMBL/GenBank/DDBJ databases">
        <title>A draft genome resource for the thread blight pathogen Marasmius tenuissimus strain MS-2.</title>
        <authorList>
            <person name="Yulfo-Soto G.E."/>
            <person name="Baruah I.K."/>
            <person name="Amoako-Attah I."/>
            <person name="Bukari Y."/>
            <person name="Meinhardt L.W."/>
            <person name="Bailey B.A."/>
            <person name="Cohen S.P."/>
        </authorList>
    </citation>
    <scope>NUCLEOTIDE SEQUENCE [LARGE SCALE GENOMIC DNA]</scope>
    <source>
        <strain evidence="2 3">MS-2</strain>
    </source>
</reference>